<dbReference type="InterPro" id="IPR018711">
    <property type="entry name" value="NAGPA"/>
</dbReference>
<organism evidence="3 4">
    <name type="scientific">Fertoeibacter niger</name>
    <dbReference type="NCBI Taxonomy" id="2656921"/>
    <lineage>
        <taxon>Bacteria</taxon>
        <taxon>Pseudomonadati</taxon>
        <taxon>Pseudomonadota</taxon>
        <taxon>Alphaproteobacteria</taxon>
        <taxon>Rhodobacterales</taxon>
        <taxon>Paracoccaceae</taxon>
        <taxon>Fertoeibacter</taxon>
    </lineage>
</organism>
<dbReference type="Pfam" id="PF09992">
    <property type="entry name" value="NAGPA"/>
    <property type="match status" value="1"/>
</dbReference>
<keyword evidence="1" id="KW-0732">Signal</keyword>
<evidence type="ECO:0000313" key="3">
    <source>
        <dbReference type="EMBL" id="NUB46420.1"/>
    </source>
</evidence>
<feature type="signal peptide" evidence="1">
    <location>
        <begin position="1"/>
        <end position="20"/>
    </location>
</feature>
<protein>
    <submittedName>
        <fullName evidence="3">Phosphodiester glycosidase family protein</fullName>
    </submittedName>
</protein>
<keyword evidence="4" id="KW-1185">Reference proteome</keyword>
<dbReference type="Proteomes" id="UP000484076">
    <property type="component" value="Unassembled WGS sequence"/>
</dbReference>
<evidence type="ECO:0000259" key="2">
    <source>
        <dbReference type="Pfam" id="PF09992"/>
    </source>
</evidence>
<dbReference type="GO" id="GO:0016798">
    <property type="term" value="F:hydrolase activity, acting on glycosyl bonds"/>
    <property type="evidence" value="ECO:0007669"/>
    <property type="project" value="UniProtKB-KW"/>
</dbReference>
<proteinExistence type="predicted"/>
<evidence type="ECO:0000313" key="4">
    <source>
        <dbReference type="Proteomes" id="UP000484076"/>
    </source>
</evidence>
<dbReference type="EMBL" id="WHUT02000014">
    <property type="protein sequence ID" value="NUB46420.1"/>
    <property type="molecule type" value="Genomic_DNA"/>
</dbReference>
<keyword evidence="3" id="KW-0378">Hydrolase</keyword>
<dbReference type="AlphaFoldDB" id="A0A8X8H3A1"/>
<reference evidence="3" key="1">
    <citation type="submission" date="2020-05" db="EMBL/GenBank/DDBJ databases">
        <title>Fertoebacter nigrum gen. nov., sp. nov., a new member of the family Rhodobacteraceae.</title>
        <authorList>
            <person name="Szuroczki S."/>
            <person name="Abbaszade G."/>
            <person name="Buni D."/>
            <person name="Schumann P."/>
            <person name="Toth E."/>
        </authorList>
    </citation>
    <scope>NUCLEOTIDE SEQUENCE</scope>
    <source>
        <strain evidence="3">RG-N-1a</strain>
    </source>
</reference>
<evidence type="ECO:0000256" key="1">
    <source>
        <dbReference type="SAM" id="SignalP"/>
    </source>
</evidence>
<name>A0A8X8H3A1_9RHOB</name>
<keyword evidence="3" id="KW-0326">Glycosidase</keyword>
<accession>A0A8X8H3A1</accession>
<gene>
    <name evidence="3" type="ORF">GEU84_018670</name>
</gene>
<feature type="domain" description="Phosphodiester glycosidase" evidence="2">
    <location>
        <begin position="76"/>
        <end position="218"/>
    </location>
</feature>
<sequence>MTAKLLRALLLCLLPAAAAAQSPCRDMAFEGASYTICTVQAGDDLRLFQTAPDGSPYGTFDRVNDALAASGQTLGFAMNAGMYHPDRAPVGLMVENGQSRAGLVTAAGPGNFGLLPNGVFCIATRFSVTESRRFASDAPACRFATQSGPMLVIDGALHPRFLPDSDSRHIRNGVGVGAGGNIAMFAISNTRVSFHQFARLFRDGLGLPDALYLDGSISRLYAPAMKRFDRGYPMGPIVGLVTPAG</sequence>
<comment type="caution">
    <text evidence="3">The sequence shown here is derived from an EMBL/GenBank/DDBJ whole genome shotgun (WGS) entry which is preliminary data.</text>
</comment>
<feature type="chain" id="PRO_5036483784" evidence="1">
    <location>
        <begin position="21"/>
        <end position="245"/>
    </location>
</feature>